<dbReference type="RefSeq" id="WP_044834890.1">
    <property type="nucleotide sequence ID" value="NZ_CP059735.1"/>
</dbReference>
<dbReference type="KEGG" id="tact:SG35_015365"/>
<sequence>MNISHTNDNEQNDDNECEYTKAFLKESSDSPAVKNSDAAINKVFELLADATPNYVLGYN</sequence>
<dbReference type="EMBL" id="CP059735">
    <property type="protein sequence ID" value="WDD96755.1"/>
    <property type="molecule type" value="Genomic_DNA"/>
</dbReference>
<organism evidence="1 2">
    <name type="scientific">Thalassomonas actiniarum</name>
    <dbReference type="NCBI Taxonomy" id="485447"/>
    <lineage>
        <taxon>Bacteria</taxon>
        <taxon>Pseudomonadati</taxon>
        <taxon>Pseudomonadota</taxon>
        <taxon>Gammaproteobacteria</taxon>
        <taxon>Alteromonadales</taxon>
        <taxon>Colwelliaceae</taxon>
        <taxon>Thalassomonas</taxon>
    </lineage>
</organism>
<proteinExistence type="predicted"/>
<reference evidence="1 2" key="2">
    <citation type="journal article" date="2022" name="Mar. Drugs">
        <title>Bioassay-Guided Fractionation Leads to the Detection of Cholic Acid Generated by the Rare Thalassomonas sp.</title>
        <authorList>
            <person name="Pheiffer F."/>
            <person name="Schneider Y.K."/>
            <person name="Hansen E.H."/>
            <person name="Andersen J.H."/>
            <person name="Isaksson J."/>
            <person name="Busche T."/>
            <person name="R C."/>
            <person name="Kalinowski J."/>
            <person name="Zyl L.V."/>
            <person name="Trindade M."/>
        </authorList>
    </citation>
    <scope>NUCLEOTIDE SEQUENCE [LARGE SCALE GENOMIC DNA]</scope>
    <source>
        <strain evidence="1 2">A5K-106</strain>
    </source>
</reference>
<reference evidence="1 2" key="1">
    <citation type="journal article" date="2015" name="Genome Announc.">
        <title>Draft Genome Sequences of Marine Isolates of Thalassomonas viridans and Thalassomonas actiniarum.</title>
        <authorList>
            <person name="Olonade I."/>
            <person name="van Zyl L.J."/>
            <person name="Trindade M."/>
        </authorList>
    </citation>
    <scope>NUCLEOTIDE SEQUENCE [LARGE SCALE GENOMIC DNA]</scope>
    <source>
        <strain evidence="1 2">A5K-106</strain>
    </source>
</reference>
<evidence type="ECO:0000313" key="1">
    <source>
        <dbReference type="EMBL" id="WDD96755.1"/>
    </source>
</evidence>
<evidence type="ECO:0000313" key="2">
    <source>
        <dbReference type="Proteomes" id="UP000032568"/>
    </source>
</evidence>
<dbReference type="Proteomes" id="UP000032568">
    <property type="component" value="Chromosome"/>
</dbReference>
<dbReference type="AlphaFoldDB" id="A0AAE9YI06"/>
<gene>
    <name evidence="1" type="ORF">SG35_015365</name>
</gene>
<keyword evidence="2" id="KW-1185">Reference proteome</keyword>
<accession>A0AAE9YI06</accession>
<protein>
    <submittedName>
        <fullName evidence="1">Uncharacterized protein</fullName>
    </submittedName>
</protein>
<name>A0AAE9YI06_9GAMM</name>